<accession>A0AA36JTP3</accession>
<dbReference type="InterPro" id="IPR045250">
    <property type="entry name" value="p23-like"/>
</dbReference>
<feature type="compositionally biased region" description="Basic and acidic residues" evidence="2">
    <location>
        <begin position="161"/>
        <end position="179"/>
    </location>
</feature>
<feature type="domain" description="CS" evidence="4">
    <location>
        <begin position="20"/>
        <end position="107"/>
    </location>
</feature>
<evidence type="ECO:0000313" key="5">
    <source>
        <dbReference type="EMBL" id="CAJ1411264.1"/>
    </source>
</evidence>
<evidence type="ECO:0000256" key="2">
    <source>
        <dbReference type="SAM" id="MobiDB-lite"/>
    </source>
</evidence>
<sequence>MVAMTRWLPLTLLLEVTAKPKVPHVQWGQKPDRLYLTIPLKEVTEPEVELEEKRIFFKGISHGQDYEVNLHLLRGINVTTSKYDLSEKAVSFELPKLVSEPCWKRLIRSKKPAPHIKKDTARLYPDQCYDMMVQWREAYFYAKLHPKEAEEAKASQGNPKVDPKAEERKDFERKLEALRAKAVPRKQKQKKPKKGKSEL</sequence>
<dbReference type="InterPro" id="IPR007052">
    <property type="entry name" value="CS_dom"/>
</dbReference>
<feature type="signal peptide" evidence="3">
    <location>
        <begin position="1"/>
        <end position="18"/>
    </location>
</feature>
<dbReference type="PROSITE" id="PS51203">
    <property type="entry name" value="CS"/>
    <property type="match status" value="1"/>
</dbReference>
<feature type="chain" id="PRO_5041334248" description="CS domain-containing protein" evidence="3">
    <location>
        <begin position="19"/>
        <end position="199"/>
    </location>
</feature>
<dbReference type="GO" id="GO:0005829">
    <property type="term" value="C:cytosol"/>
    <property type="evidence" value="ECO:0007669"/>
    <property type="project" value="TreeGrafter"/>
</dbReference>
<dbReference type="Proteomes" id="UP001178507">
    <property type="component" value="Unassembled WGS sequence"/>
</dbReference>
<protein>
    <recommendedName>
        <fullName evidence="4">CS domain-containing protein</fullName>
    </recommendedName>
</protein>
<dbReference type="GO" id="GO:0051087">
    <property type="term" value="F:protein-folding chaperone binding"/>
    <property type="evidence" value="ECO:0007669"/>
    <property type="project" value="TreeGrafter"/>
</dbReference>
<comment type="similarity">
    <text evidence="1">Belongs to the p23/wos2 family.</text>
</comment>
<proteinExistence type="inferred from homology"/>
<comment type="caution">
    <text evidence="5">The sequence shown here is derived from an EMBL/GenBank/DDBJ whole genome shotgun (WGS) entry which is preliminary data.</text>
</comment>
<evidence type="ECO:0000256" key="1">
    <source>
        <dbReference type="ARBA" id="ARBA00025733"/>
    </source>
</evidence>
<dbReference type="GO" id="GO:0051879">
    <property type="term" value="F:Hsp90 protein binding"/>
    <property type="evidence" value="ECO:0007669"/>
    <property type="project" value="InterPro"/>
</dbReference>
<dbReference type="InterPro" id="IPR008978">
    <property type="entry name" value="HSP20-like_chaperone"/>
</dbReference>
<dbReference type="GO" id="GO:0051131">
    <property type="term" value="P:chaperone-mediated protein complex assembly"/>
    <property type="evidence" value="ECO:0007669"/>
    <property type="project" value="TreeGrafter"/>
</dbReference>
<evidence type="ECO:0000313" key="6">
    <source>
        <dbReference type="Proteomes" id="UP001178507"/>
    </source>
</evidence>
<feature type="region of interest" description="Disordered" evidence="2">
    <location>
        <begin position="150"/>
        <end position="199"/>
    </location>
</feature>
<gene>
    <name evidence="5" type="ORF">EVOR1521_LOCUS31878</name>
</gene>
<dbReference type="EMBL" id="CAUJNA010003865">
    <property type="protein sequence ID" value="CAJ1411264.1"/>
    <property type="molecule type" value="Genomic_DNA"/>
</dbReference>
<keyword evidence="6" id="KW-1185">Reference proteome</keyword>
<dbReference type="Pfam" id="PF04969">
    <property type="entry name" value="CS"/>
    <property type="match status" value="1"/>
</dbReference>
<reference evidence="5" key="1">
    <citation type="submission" date="2023-08" db="EMBL/GenBank/DDBJ databases">
        <authorList>
            <person name="Chen Y."/>
            <person name="Shah S."/>
            <person name="Dougan E. K."/>
            <person name="Thang M."/>
            <person name="Chan C."/>
        </authorList>
    </citation>
    <scope>NUCLEOTIDE SEQUENCE</scope>
</reference>
<name>A0AA36JTP3_9DINO</name>
<dbReference type="GO" id="GO:0006457">
    <property type="term" value="P:protein folding"/>
    <property type="evidence" value="ECO:0007669"/>
    <property type="project" value="TreeGrafter"/>
</dbReference>
<feature type="compositionally biased region" description="Basic residues" evidence="2">
    <location>
        <begin position="182"/>
        <end position="199"/>
    </location>
</feature>
<dbReference type="Gene3D" id="2.60.40.790">
    <property type="match status" value="1"/>
</dbReference>
<keyword evidence="3" id="KW-0732">Signal</keyword>
<dbReference type="PANTHER" id="PTHR22932">
    <property type="entry name" value="TELOMERASE-BINDING PROTEIN P23 HSP90 CO-CHAPERONE"/>
    <property type="match status" value="1"/>
</dbReference>
<evidence type="ECO:0000256" key="3">
    <source>
        <dbReference type="SAM" id="SignalP"/>
    </source>
</evidence>
<dbReference type="AlphaFoldDB" id="A0AA36JTP3"/>
<evidence type="ECO:0000259" key="4">
    <source>
        <dbReference type="PROSITE" id="PS51203"/>
    </source>
</evidence>
<dbReference type="SUPFAM" id="SSF49764">
    <property type="entry name" value="HSP20-like chaperones"/>
    <property type="match status" value="1"/>
</dbReference>
<organism evidence="5 6">
    <name type="scientific">Effrenium voratum</name>
    <dbReference type="NCBI Taxonomy" id="2562239"/>
    <lineage>
        <taxon>Eukaryota</taxon>
        <taxon>Sar</taxon>
        <taxon>Alveolata</taxon>
        <taxon>Dinophyceae</taxon>
        <taxon>Suessiales</taxon>
        <taxon>Symbiodiniaceae</taxon>
        <taxon>Effrenium</taxon>
    </lineage>
</organism>
<dbReference type="GO" id="GO:0005634">
    <property type="term" value="C:nucleus"/>
    <property type="evidence" value="ECO:0007669"/>
    <property type="project" value="TreeGrafter"/>
</dbReference>
<dbReference type="PANTHER" id="PTHR22932:SF1">
    <property type="entry name" value="CO-CHAPERONE PROTEIN DAF-41"/>
    <property type="match status" value="1"/>
</dbReference>